<dbReference type="Pfam" id="PF01029">
    <property type="entry name" value="NusB"/>
    <property type="match status" value="1"/>
</dbReference>
<evidence type="ECO:0000256" key="1">
    <source>
        <dbReference type="ARBA" id="ARBA00022884"/>
    </source>
</evidence>
<dbReference type="AlphaFoldDB" id="A0A1T4KEA9"/>
<dbReference type="InterPro" id="IPR006027">
    <property type="entry name" value="NusB_RsmB_TIM44"/>
</dbReference>
<keyword evidence="1" id="KW-0694">RNA-binding</keyword>
<evidence type="ECO:0000313" key="4">
    <source>
        <dbReference type="Proteomes" id="UP000190389"/>
    </source>
</evidence>
<dbReference type="STRING" id="171291.SAMN02745154_00018"/>
<proteinExistence type="predicted"/>
<dbReference type="Gene3D" id="1.10.940.10">
    <property type="entry name" value="NusB-like"/>
    <property type="match status" value="1"/>
</dbReference>
<sequence>MKYHKTRRQSRITIVHVLYKYELLEQPINVEEAFEEYELNREELAKVSAIAKNYSFLKKTLSSLFNKNWQWDRISPLIRAIILNAAFEMYSIEPKIVINEAIEITKLYFPKDEKDEEKTITGQFYKFVNSLLESYYKLTVTLEAALEKEDKK</sequence>
<evidence type="ECO:0000259" key="2">
    <source>
        <dbReference type="Pfam" id="PF01029"/>
    </source>
</evidence>
<dbReference type="GO" id="GO:0003723">
    <property type="term" value="F:RNA binding"/>
    <property type="evidence" value="ECO:0007669"/>
    <property type="project" value="UniProtKB-KW"/>
</dbReference>
<name>A0A1T4KEA9_9BACT</name>
<dbReference type="OrthoDB" id="389272at2"/>
<dbReference type="EMBL" id="FUXF01000002">
    <property type="protein sequence ID" value="SJZ40731.1"/>
    <property type="molecule type" value="Genomic_DNA"/>
</dbReference>
<dbReference type="RefSeq" id="WP_078746770.1">
    <property type="nucleotide sequence ID" value="NZ_CP137850.1"/>
</dbReference>
<dbReference type="SUPFAM" id="SSF48013">
    <property type="entry name" value="NusB-like"/>
    <property type="match status" value="1"/>
</dbReference>
<evidence type="ECO:0000313" key="3">
    <source>
        <dbReference type="EMBL" id="SJZ40731.1"/>
    </source>
</evidence>
<dbReference type="GO" id="GO:0006355">
    <property type="term" value="P:regulation of DNA-templated transcription"/>
    <property type="evidence" value="ECO:0007669"/>
    <property type="project" value="InterPro"/>
</dbReference>
<organism evidence="3 4">
    <name type="scientific">Mycoplasmopsis verecunda</name>
    <dbReference type="NCBI Taxonomy" id="171291"/>
    <lineage>
        <taxon>Bacteria</taxon>
        <taxon>Bacillati</taxon>
        <taxon>Mycoplasmatota</taxon>
        <taxon>Mycoplasmoidales</taxon>
        <taxon>Metamycoplasmataceae</taxon>
        <taxon>Mycoplasmopsis</taxon>
    </lineage>
</organism>
<protein>
    <submittedName>
        <fullName evidence="3">N utilization substance protein B</fullName>
    </submittedName>
</protein>
<dbReference type="Proteomes" id="UP000190389">
    <property type="component" value="Unassembled WGS sequence"/>
</dbReference>
<reference evidence="4" key="1">
    <citation type="submission" date="2017-02" db="EMBL/GenBank/DDBJ databases">
        <authorList>
            <person name="Varghese N."/>
            <person name="Submissions S."/>
        </authorList>
    </citation>
    <scope>NUCLEOTIDE SEQUENCE [LARGE SCALE GENOMIC DNA]</scope>
    <source>
        <strain evidence="4">ATCC 27862</strain>
    </source>
</reference>
<feature type="domain" description="NusB/RsmB/TIM44" evidence="2">
    <location>
        <begin position="8"/>
        <end position="114"/>
    </location>
</feature>
<accession>A0A1T4KEA9</accession>
<gene>
    <name evidence="3" type="ORF">SAMN02745154_00018</name>
</gene>
<keyword evidence="4" id="KW-1185">Reference proteome</keyword>
<dbReference type="InterPro" id="IPR035926">
    <property type="entry name" value="NusB-like_sf"/>
</dbReference>